<evidence type="ECO:0008006" key="4">
    <source>
        <dbReference type="Google" id="ProtNLM"/>
    </source>
</evidence>
<dbReference type="InterPro" id="IPR041164">
    <property type="entry name" value="LDcluster4"/>
</dbReference>
<organism evidence="3">
    <name type="scientific">uncultured candidate division WWE3 bacterium EJ0ADIGA11YD11</name>
    <dbReference type="NCBI Taxonomy" id="500145"/>
    <lineage>
        <taxon>Bacteria</taxon>
        <taxon>Katanobacteria</taxon>
        <taxon>environmental samples</taxon>
    </lineage>
</organism>
<reference evidence="3" key="1">
    <citation type="submission" date="2007-07" db="EMBL/GenBank/DDBJ databases">
        <authorList>
            <person name="Genoscope"/>
        </authorList>
    </citation>
    <scope>NUCLEOTIDE SEQUENCE</scope>
</reference>
<evidence type="ECO:0000313" key="3">
    <source>
        <dbReference type="EMBL" id="CAO79502.1"/>
    </source>
</evidence>
<accession>B0KVB7</accession>
<dbReference type="EMBL" id="CU367853">
    <property type="protein sequence ID" value="CAO79502.1"/>
    <property type="molecule type" value="Genomic_DNA"/>
</dbReference>
<dbReference type="InterPro" id="IPR013785">
    <property type="entry name" value="Aldolase_TIM"/>
</dbReference>
<dbReference type="Gene3D" id="3.20.20.70">
    <property type="entry name" value="Aldolase class I"/>
    <property type="match status" value="1"/>
</dbReference>
<dbReference type="InterPro" id="IPR000056">
    <property type="entry name" value="Ribul_P_3_epim-like"/>
</dbReference>
<dbReference type="GO" id="GO:0016857">
    <property type="term" value="F:racemase and epimerase activity, acting on carbohydrates and derivatives"/>
    <property type="evidence" value="ECO:0007669"/>
    <property type="project" value="InterPro"/>
</dbReference>
<keyword evidence="1" id="KW-0479">Metal-binding</keyword>
<name>B0KVB7_UNCKA</name>
<dbReference type="PANTHER" id="PTHR11749">
    <property type="entry name" value="RIBULOSE-5-PHOSPHATE-3-EPIMERASE"/>
    <property type="match status" value="1"/>
</dbReference>
<dbReference type="GO" id="GO:0046872">
    <property type="term" value="F:metal ion binding"/>
    <property type="evidence" value="ECO:0007669"/>
    <property type="project" value="UniProtKB-KW"/>
</dbReference>
<gene>
    <name evidence="3" type="ORF">WWE3-TFM_12</name>
</gene>
<dbReference type="SUPFAM" id="SSF102405">
    <property type="entry name" value="MCP/YpsA-like"/>
    <property type="match status" value="1"/>
</dbReference>
<dbReference type="Gene3D" id="3.40.50.450">
    <property type="match status" value="1"/>
</dbReference>
<dbReference type="AlphaFoldDB" id="B0KVB7"/>
<sequence>MIIPAILEKDIKECERKIKLVEDVCSAVQIDILDNTIIPGETFQDLQKLEEIKTTVDMTIHLMVKDPINFIRKLGFLFPTNANRINGVSTLITQVVDKETTENFLKYAKDLGYKTGISINLDQDNSIISNLIQNADIVQFMGVEPGKQGGNFVPFVLEKISSFKKDFPGKTFQIDGGVNESNILTVSETGVENIVIGSAIFNADDPKKKFLELSSILEHKRKKATKQIPEVNENGGKRPLVVCFLGGAAWKNEDEPYIQAKETARLLAENGYGIVNGGGPGVMRASTEGAHEGGAGVLAVTYHPNKPKRHFEGTDPENHFDLEVKTLDYFDRTKILLQTSDIHVIFRGSIGTLSEFGMSWENSYIHEPNNKPIILFGDHWRGILKSIEENMSVRGGETEIIKICTTPQEVLEYIKSIENKLL</sequence>
<protein>
    <recommendedName>
        <fullName evidence="4">Ribulose-phosphate 3-epimerase</fullName>
    </recommendedName>
</protein>
<reference evidence="3" key="2">
    <citation type="journal article" date="2008" name="Environ. Microbiol.">
        <title>Discovery and characterization of a new bacterial candidate division by an anaerobic sludge digester metagenomic approach.</title>
        <authorList>
            <person name="Guermazi S."/>
            <person name="Daegelen P."/>
            <person name="Dauga C."/>
            <person name="Riviere D."/>
            <person name="Boucher T."/>
            <person name="Godon J.J."/>
            <person name="Gyapay G."/>
            <person name="Sghir A."/>
            <person name="Pelletier E."/>
            <person name="Weissenbach J."/>
            <person name="Le Paslier D."/>
        </authorList>
    </citation>
    <scope>NUCLEOTIDE SEQUENCE</scope>
</reference>
<dbReference type="GO" id="GO:0005975">
    <property type="term" value="P:carbohydrate metabolic process"/>
    <property type="evidence" value="ECO:0007669"/>
    <property type="project" value="InterPro"/>
</dbReference>
<dbReference type="Pfam" id="PF18306">
    <property type="entry name" value="LDcluster4"/>
    <property type="match status" value="1"/>
</dbReference>
<dbReference type="Pfam" id="PF00834">
    <property type="entry name" value="Ribul_P_3_epim"/>
    <property type="match status" value="1"/>
</dbReference>
<keyword evidence="2 3" id="KW-0413">Isomerase</keyword>
<dbReference type="SUPFAM" id="SSF51366">
    <property type="entry name" value="Ribulose-phoshate binding barrel"/>
    <property type="match status" value="1"/>
</dbReference>
<evidence type="ECO:0000256" key="1">
    <source>
        <dbReference type="ARBA" id="ARBA00022723"/>
    </source>
</evidence>
<evidence type="ECO:0000256" key="2">
    <source>
        <dbReference type="ARBA" id="ARBA00023235"/>
    </source>
</evidence>
<proteinExistence type="predicted"/>
<dbReference type="InterPro" id="IPR011060">
    <property type="entry name" value="RibuloseP-bd_barrel"/>
</dbReference>